<dbReference type="PROSITE" id="PS50102">
    <property type="entry name" value="RRM"/>
    <property type="match status" value="2"/>
</dbReference>
<dbReference type="SMART" id="SM00360">
    <property type="entry name" value="RRM"/>
    <property type="match status" value="2"/>
</dbReference>
<evidence type="ECO:0000256" key="1">
    <source>
        <dbReference type="ARBA" id="ARBA00022737"/>
    </source>
</evidence>
<evidence type="ECO:0000256" key="2">
    <source>
        <dbReference type="ARBA" id="ARBA00022884"/>
    </source>
</evidence>
<dbReference type="FunFam" id="3.30.70.330:FF:000043">
    <property type="entry name" value="paraspeckle component 1 isoform X1"/>
    <property type="match status" value="1"/>
</dbReference>
<name>A0A1W0WVZ0_HYPEX</name>
<accession>A0A1W0WVZ0</accession>
<reference evidence="7" key="1">
    <citation type="submission" date="2017-01" db="EMBL/GenBank/DDBJ databases">
        <title>Comparative genomics of anhydrobiosis in the tardigrade Hypsibius dujardini.</title>
        <authorList>
            <person name="Yoshida Y."/>
            <person name="Koutsovoulos G."/>
            <person name="Laetsch D."/>
            <person name="Stevens L."/>
            <person name="Kumar S."/>
            <person name="Horikawa D."/>
            <person name="Ishino K."/>
            <person name="Komine S."/>
            <person name="Tomita M."/>
            <person name="Blaxter M."/>
            <person name="Arakawa K."/>
        </authorList>
    </citation>
    <scope>NUCLEOTIDE SEQUENCE [LARGE SCALE GENOMIC DNA]</scope>
    <source>
        <strain evidence="7">Z151</strain>
    </source>
</reference>
<feature type="region of interest" description="Disordered" evidence="4">
    <location>
        <begin position="522"/>
        <end position="567"/>
    </location>
</feature>
<dbReference type="Pfam" id="PF00076">
    <property type="entry name" value="RRM_1"/>
    <property type="match status" value="2"/>
</dbReference>
<keyword evidence="2 3" id="KW-0694">RNA-binding</keyword>
<dbReference type="OrthoDB" id="10067824at2759"/>
<feature type="compositionally biased region" description="Polar residues" evidence="4">
    <location>
        <begin position="535"/>
        <end position="544"/>
    </location>
</feature>
<proteinExistence type="predicted"/>
<feature type="domain" description="RRM" evidence="5">
    <location>
        <begin position="189"/>
        <end position="270"/>
    </location>
</feature>
<dbReference type="GO" id="GO:0003723">
    <property type="term" value="F:RNA binding"/>
    <property type="evidence" value="ECO:0007669"/>
    <property type="project" value="UniProtKB-UniRule"/>
</dbReference>
<dbReference type="AlphaFoldDB" id="A0A1W0WVZ0"/>
<feature type="compositionally biased region" description="Basic and acidic residues" evidence="4">
    <location>
        <begin position="545"/>
        <end position="567"/>
    </location>
</feature>
<evidence type="ECO:0000256" key="3">
    <source>
        <dbReference type="PROSITE-ProRule" id="PRU00176"/>
    </source>
</evidence>
<feature type="region of interest" description="Disordered" evidence="4">
    <location>
        <begin position="371"/>
        <end position="404"/>
    </location>
</feature>
<dbReference type="Proteomes" id="UP000192578">
    <property type="component" value="Unassembled WGS sequence"/>
</dbReference>
<keyword evidence="1" id="KW-0677">Repeat</keyword>
<dbReference type="PANTHER" id="PTHR23189">
    <property type="entry name" value="RNA RECOGNITION MOTIF-CONTAINING"/>
    <property type="match status" value="1"/>
</dbReference>
<comment type="caution">
    <text evidence="6">The sequence shown here is derived from an EMBL/GenBank/DDBJ whole genome shotgun (WGS) entry which is preliminary data.</text>
</comment>
<evidence type="ECO:0000313" key="7">
    <source>
        <dbReference type="Proteomes" id="UP000192578"/>
    </source>
</evidence>
<gene>
    <name evidence="6" type="ORF">BV898_06605</name>
</gene>
<keyword evidence="7" id="KW-1185">Reference proteome</keyword>
<evidence type="ECO:0000256" key="4">
    <source>
        <dbReference type="SAM" id="MobiDB-lite"/>
    </source>
</evidence>
<dbReference type="SUPFAM" id="SSF54928">
    <property type="entry name" value="RNA-binding domain, RBD"/>
    <property type="match status" value="1"/>
</dbReference>
<dbReference type="InterPro" id="IPR012677">
    <property type="entry name" value="Nucleotide-bd_a/b_plait_sf"/>
</dbReference>
<sequence length="567" mass="62198">MATVPEVQKINAVIAGGDSIPAKNGETLKDVAGGVTPDTTLKSENGAPKVNGAPQNGNSSPNTPNNNRKNRGNRGGGNNNFDRASGSDARKLDGKFPQSSGGKPDEKKFSTRCRLFVGNLSADTKLEDVRKMFEKFTDGGAPDVYYDPKKMFGFVRLDTRYNAERAKDAIDGMNFKGRLVRVRFASQSAGIKVKNLGPNVCNELLERAFGKFGDIDKAVVAVDEKGKPCGEGIVYFAKRPSAMQAIHRVNEGIFLLGASPRPVVVEMLEEKDVEDGMAEIHIANRREYQNEISEQPHFAAAGSLEHEFGMRWKMLLEARQAQQQNLDRKFQIDCEELEKEMEKSIEDFEINKIKQTIALETQKMRQLEEKKLQAAQRRSGGPMNHHQQPHQQQQQQQQHRLPSPQQNNANVQMMIQQQQRIQQEMQQQSQQQQGIQVVRPMHGMPPVAPPGFGLPVGGMGSGLLPLRIPGQGGPFMDAFTLPQGPGGPGAGMLGLPPLPNVGGGGGGFPGQPRFGAAGQFGNAFDQQQQQHFGDPNTSAFGQRQSDFDYKRGGDGRGGNDHNKRLRN</sequence>
<feature type="compositionally biased region" description="Low complexity" evidence="4">
    <location>
        <begin position="385"/>
        <end position="404"/>
    </location>
</feature>
<dbReference type="EMBL" id="MTYJ01000040">
    <property type="protein sequence ID" value="OQV19372.1"/>
    <property type="molecule type" value="Genomic_DNA"/>
</dbReference>
<feature type="compositionally biased region" description="Low complexity" evidence="4">
    <location>
        <begin position="56"/>
        <end position="67"/>
    </location>
</feature>
<dbReference type="Gene3D" id="3.30.70.330">
    <property type="match status" value="2"/>
</dbReference>
<evidence type="ECO:0000259" key="5">
    <source>
        <dbReference type="PROSITE" id="PS50102"/>
    </source>
</evidence>
<dbReference type="InterPro" id="IPR012975">
    <property type="entry name" value="NOPS"/>
</dbReference>
<dbReference type="Pfam" id="PF08075">
    <property type="entry name" value="NOPS"/>
    <property type="match status" value="1"/>
</dbReference>
<dbReference type="Gene3D" id="6.10.250.1170">
    <property type="match status" value="1"/>
</dbReference>
<feature type="compositionally biased region" description="Low complexity" evidence="4">
    <location>
        <begin position="522"/>
        <end position="533"/>
    </location>
</feature>
<feature type="domain" description="RRM" evidence="5">
    <location>
        <begin position="113"/>
        <end position="187"/>
    </location>
</feature>
<dbReference type="InterPro" id="IPR000504">
    <property type="entry name" value="RRM_dom"/>
</dbReference>
<protein>
    <submittedName>
        <fullName evidence="6">Non-POU domain-containing octamer-binding protein</fullName>
    </submittedName>
</protein>
<feature type="region of interest" description="Disordered" evidence="4">
    <location>
        <begin position="16"/>
        <end position="108"/>
    </location>
</feature>
<dbReference type="InterPro" id="IPR035979">
    <property type="entry name" value="RBD_domain_sf"/>
</dbReference>
<organism evidence="6 7">
    <name type="scientific">Hypsibius exemplaris</name>
    <name type="common">Freshwater tardigrade</name>
    <dbReference type="NCBI Taxonomy" id="2072580"/>
    <lineage>
        <taxon>Eukaryota</taxon>
        <taxon>Metazoa</taxon>
        <taxon>Ecdysozoa</taxon>
        <taxon>Tardigrada</taxon>
        <taxon>Eutardigrada</taxon>
        <taxon>Parachela</taxon>
        <taxon>Hypsibioidea</taxon>
        <taxon>Hypsibiidae</taxon>
        <taxon>Hypsibius</taxon>
    </lineage>
</organism>
<evidence type="ECO:0000313" key="6">
    <source>
        <dbReference type="EMBL" id="OQV19372.1"/>
    </source>
</evidence>